<evidence type="ECO:0000313" key="2">
    <source>
        <dbReference type="EMBL" id="KAJ9615493.1"/>
    </source>
</evidence>
<dbReference type="InterPro" id="IPR029058">
    <property type="entry name" value="AB_hydrolase_fold"/>
</dbReference>
<proteinExistence type="predicted"/>
<evidence type="ECO:0000259" key="1">
    <source>
        <dbReference type="Pfam" id="PF00561"/>
    </source>
</evidence>
<dbReference type="Gene3D" id="3.40.50.1820">
    <property type="entry name" value="alpha/beta hydrolase"/>
    <property type="match status" value="1"/>
</dbReference>
<dbReference type="AlphaFoldDB" id="A0AA38XM50"/>
<dbReference type="GO" id="GO:0016020">
    <property type="term" value="C:membrane"/>
    <property type="evidence" value="ECO:0007669"/>
    <property type="project" value="TreeGrafter"/>
</dbReference>
<keyword evidence="3" id="KW-1185">Reference proteome</keyword>
<dbReference type="PRINTS" id="PR00111">
    <property type="entry name" value="ABHYDROLASE"/>
</dbReference>
<protein>
    <recommendedName>
        <fullName evidence="1">AB hydrolase-1 domain-containing protein</fullName>
    </recommendedName>
</protein>
<evidence type="ECO:0000313" key="3">
    <source>
        <dbReference type="Proteomes" id="UP001172673"/>
    </source>
</evidence>
<gene>
    <name evidence="2" type="ORF">H2200_001568</name>
</gene>
<dbReference type="EMBL" id="JAPDRK010000002">
    <property type="protein sequence ID" value="KAJ9615493.1"/>
    <property type="molecule type" value="Genomic_DNA"/>
</dbReference>
<comment type="caution">
    <text evidence="2">The sequence shown here is derived from an EMBL/GenBank/DDBJ whole genome shotgun (WGS) entry which is preliminary data.</text>
</comment>
<dbReference type="SUPFAM" id="SSF53474">
    <property type="entry name" value="alpha/beta-Hydrolases"/>
    <property type="match status" value="1"/>
</dbReference>
<dbReference type="PANTHER" id="PTHR43798:SF33">
    <property type="entry name" value="HYDROLASE, PUTATIVE (AFU_ORTHOLOGUE AFUA_2G14860)-RELATED"/>
    <property type="match status" value="1"/>
</dbReference>
<dbReference type="PANTHER" id="PTHR43798">
    <property type="entry name" value="MONOACYLGLYCEROL LIPASE"/>
    <property type="match status" value="1"/>
</dbReference>
<sequence length="300" mass="32717">MPPSPLAAGKHTSTLNNLAINYTVLANSANLPPIIVHPPPWGIGSELYINSFSRLASKYTVIIPSPRGNDDSERPASPEEMSSRHIVSDLEALRLHLGLEQFHAVIGHSSGGTIALGYAITHPKCLERLILLNSDLLGYKRQDVSFFNEVLGLFSADPPSTDEEFRAFMLKILPLYFCLPDLGGPEAFVKNWTTNPSLWAYGAYYAADSASAPGEGAPGDGNAKWKQIDELGHVEARTLVIAGEEDRTCPLDVSATIAQGVKRSRCAFSDACGHMSFVERPDFVWPVVDGFLEETFKVEM</sequence>
<accession>A0AA38XM50</accession>
<dbReference type="InterPro" id="IPR000073">
    <property type="entry name" value="AB_hydrolase_1"/>
</dbReference>
<dbReference type="InterPro" id="IPR050266">
    <property type="entry name" value="AB_hydrolase_sf"/>
</dbReference>
<dbReference type="Proteomes" id="UP001172673">
    <property type="component" value="Unassembled WGS sequence"/>
</dbReference>
<name>A0AA38XM50_9EURO</name>
<dbReference type="Pfam" id="PF00561">
    <property type="entry name" value="Abhydrolase_1"/>
    <property type="match status" value="1"/>
</dbReference>
<reference evidence="2" key="1">
    <citation type="submission" date="2022-10" db="EMBL/GenBank/DDBJ databases">
        <title>Culturing micro-colonial fungi from biological soil crusts in the Mojave desert and describing Neophaeococcomyces mojavensis, and introducing the new genera and species Taxawa tesnikishii.</title>
        <authorList>
            <person name="Kurbessoian T."/>
            <person name="Stajich J.E."/>
        </authorList>
    </citation>
    <scope>NUCLEOTIDE SEQUENCE</scope>
    <source>
        <strain evidence="2">TK_41</strain>
    </source>
</reference>
<feature type="domain" description="AB hydrolase-1" evidence="1">
    <location>
        <begin position="44"/>
        <end position="281"/>
    </location>
</feature>
<organism evidence="2 3">
    <name type="scientific">Cladophialophora chaetospira</name>
    <dbReference type="NCBI Taxonomy" id="386627"/>
    <lineage>
        <taxon>Eukaryota</taxon>
        <taxon>Fungi</taxon>
        <taxon>Dikarya</taxon>
        <taxon>Ascomycota</taxon>
        <taxon>Pezizomycotina</taxon>
        <taxon>Eurotiomycetes</taxon>
        <taxon>Chaetothyriomycetidae</taxon>
        <taxon>Chaetothyriales</taxon>
        <taxon>Herpotrichiellaceae</taxon>
        <taxon>Cladophialophora</taxon>
    </lineage>
</organism>